<evidence type="ECO:0000256" key="8">
    <source>
        <dbReference type="PIRSR" id="PIRSR500134-1"/>
    </source>
</evidence>
<evidence type="ECO:0000259" key="11">
    <source>
        <dbReference type="SMART" id="SM00984"/>
    </source>
</evidence>
<feature type="binding site" evidence="10">
    <location>
        <position position="89"/>
    </location>
    <ligand>
        <name>NAD(+)</name>
        <dbReference type="ChEBI" id="CHEBI:57540"/>
    </ligand>
</feature>
<feature type="domain" description="UDP-glucose/GDP-mannose dehydrogenase C-terminal" evidence="11">
    <location>
        <begin position="316"/>
        <end position="418"/>
    </location>
</feature>
<dbReference type="InterPro" id="IPR001732">
    <property type="entry name" value="UDP-Glc/GDP-Man_DH_N"/>
</dbReference>
<dbReference type="SUPFAM" id="SSF52413">
    <property type="entry name" value="UDP-glucose/GDP-mannose dehydrogenase C-terminal domain"/>
    <property type="match status" value="1"/>
</dbReference>
<dbReference type="PANTHER" id="PTHR43750">
    <property type="entry name" value="UDP-GLUCOSE 6-DEHYDROGENASE TUAD"/>
    <property type="match status" value="1"/>
</dbReference>
<evidence type="ECO:0000256" key="5">
    <source>
        <dbReference type="ARBA" id="ARBA00023027"/>
    </source>
</evidence>
<dbReference type="EC" id="1.1.1.22" evidence="3 7"/>
<dbReference type="Gene3D" id="3.40.50.720">
    <property type="entry name" value="NAD(P)-binding Rossmann-like Domain"/>
    <property type="match status" value="2"/>
</dbReference>
<feature type="binding site" evidence="9">
    <location>
        <begin position="247"/>
        <end position="251"/>
    </location>
    <ligand>
        <name>substrate</name>
    </ligand>
</feature>
<dbReference type="SUPFAM" id="SSF48179">
    <property type="entry name" value="6-phosphogluconate dehydrogenase C-terminal domain-like"/>
    <property type="match status" value="1"/>
</dbReference>
<feature type="active site" description="Nucleophile" evidence="8">
    <location>
        <position position="258"/>
    </location>
</feature>
<feature type="binding site" evidence="10">
    <location>
        <position position="153"/>
    </location>
    <ligand>
        <name>NAD(+)</name>
        <dbReference type="ChEBI" id="CHEBI:57540"/>
    </ligand>
</feature>
<comment type="catalytic activity">
    <reaction evidence="6 7">
        <text>UDP-alpha-D-glucose + 2 NAD(+) + H2O = UDP-alpha-D-glucuronate + 2 NADH + 3 H(+)</text>
        <dbReference type="Rhea" id="RHEA:23596"/>
        <dbReference type="ChEBI" id="CHEBI:15377"/>
        <dbReference type="ChEBI" id="CHEBI:15378"/>
        <dbReference type="ChEBI" id="CHEBI:57540"/>
        <dbReference type="ChEBI" id="CHEBI:57945"/>
        <dbReference type="ChEBI" id="CHEBI:58052"/>
        <dbReference type="ChEBI" id="CHEBI:58885"/>
        <dbReference type="EC" id="1.1.1.22"/>
    </reaction>
</comment>
<dbReference type="UniPathway" id="UPA00038">
    <property type="reaction ID" value="UER00491"/>
</dbReference>
<name>A0A7W9KEX1_9PSEU</name>
<evidence type="ECO:0000256" key="4">
    <source>
        <dbReference type="ARBA" id="ARBA00023002"/>
    </source>
</evidence>
<gene>
    <name evidence="12" type="ORF">BJ998_002524</name>
</gene>
<evidence type="ECO:0000256" key="3">
    <source>
        <dbReference type="ARBA" id="ARBA00012954"/>
    </source>
</evidence>
<evidence type="ECO:0000256" key="6">
    <source>
        <dbReference type="ARBA" id="ARBA00047473"/>
    </source>
</evidence>
<dbReference type="PANTHER" id="PTHR43750:SF3">
    <property type="entry name" value="UDP-GLUCOSE 6-DEHYDROGENASE TUAD"/>
    <property type="match status" value="1"/>
</dbReference>
<comment type="similarity">
    <text evidence="2 7">Belongs to the UDP-glucose/GDP-mannose dehydrogenase family.</text>
</comment>
<evidence type="ECO:0000256" key="1">
    <source>
        <dbReference type="ARBA" id="ARBA00004701"/>
    </source>
</evidence>
<dbReference type="InterPro" id="IPR014026">
    <property type="entry name" value="UDP-Glc/GDP-Man_DH_dimer"/>
</dbReference>
<protein>
    <recommendedName>
        <fullName evidence="3 7">UDP-glucose 6-dehydrogenase</fullName>
        <ecNumber evidence="3 7">1.1.1.22</ecNumber>
    </recommendedName>
</protein>
<feature type="binding site" evidence="9">
    <location>
        <begin position="150"/>
        <end position="153"/>
    </location>
    <ligand>
        <name>substrate</name>
    </ligand>
</feature>
<dbReference type="InterPro" id="IPR036291">
    <property type="entry name" value="NAD(P)-bd_dom_sf"/>
</dbReference>
<dbReference type="GO" id="GO:0000271">
    <property type="term" value="P:polysaccharide biosynthetic process"/>
    <property type="evidence" value="ECO:0007669"/>
    <property type="project" value="InterPro"/>
</dbReference>
<dbReference type="Pfam" id="PF03720">
    <property type="entry name" value="UDPG_MGDP_dh_C"/>
    <property type="match status" value="1"/>
</dbReference>
<organism evidence="12 13">
    <name type="scientific">Kutzneria kofuensis</name>
    <dbReference type="NCBI Taxonomy" id="103725"/>
    <lineage>
        <taxon>Bacteria</taxon>
        <taxon>Bacillati</taxon>
        <taxon>Actinomycetota</taxon>
        <taxon>Actinomycetes</taxon>
        <taxon>Pseudonocardiales</taxon>
        <taxon>Pseudonocardiaceae</taxon>
        <taxon>Kutzneria</taxon>
    </lineage>
</organism>
<dbReference type="Proteomes" id="UP000585638">
    <property type="component" value="Unassembled WGS sequence"/>
</dbReference>
<dbReference type="Gene3D" id="1.20.5.100">
    <property type="entry name" value="Cytochrome c1, transmembrane anchor, C-terminal"/>
    <property type="match status" value="1"/>
</dbReference>
<evidence type="ECO:0000313" key="12">
    <source>
        <dbReference type="EMBL" id="MBB5891328.1"/>
    </source>
</evidence>
<dbReference type="SUPFAM" id="SSF51735">
    <property type="entry name" value="NAD(P)-binding Rossmann-fold domains"/>
    <property type="match status" value="1"/>
</dbReference>
<feature type="binding site" evidence="10">
    <location>
        <position position="33"/>
    </location>
    <ligand>
        <name>NAD(+)</name>
        <dbReference type="ChEBI" id="CHEBI:57540"/>
    </ligand>
</feature>
<keyword evidence="4 7" id="KW-0560">Oxidoreductase</keyword>
<evidence type="ECO:0000256" key="10">
    <source>
        <dbReference type="PIRSR" id="PIRSR500134-3"/>
    </source>
</evidence>
<dbReference type="AlphaFoldDB" id="A0A7W9KEX1"/>
<dbReference type="RefSeq" id="WP_184861359.1">
    <property type="nucleotide sequence ID" value="NZ_JACHIR010000001.1"/>
</dbReference>
<comment type="pathway">
    <text evidence="1">Nucleotide-sugar biosynthesis; UDP-alpha-D-glucuronate biosynthesis; UDP-alpha-D-glucuronate from UDP-alpha-D-glucose: step 1/1.</text>
</comment>
<dbReference type="PROSITE" id="PS51257">
    <property type="entry name" value="PROKAR_LIPOPROTEIN"/>
    <property type="match status" value="1"/>
</dbReference>
<dbReference type="EMBL" id="JACHIR010000001">
    <property type="protein sequence ID" value="MBB5891328.1"/>
    <property type="molecule type" value="Genomic_DNA"/>
</dbReference>
<comment type="caution">
    <text evidence="12">The sequence shown here is derived from an EMBL/GenBank/DDBJ whole genome shotgun (WGS) entry which is preliminary data.</text>
</comment>
<dbReference type="NCBIfam" id="TIGR03026">
    <property type="entry name" value="NDP-sugDHase"/>
    <property type="match status" value="1"/>
</dbReference>
<dbReference type="InterPro" id="IPR017476">
    <property type="entry name" value="UDP-Glc/GDP-Man"/>
</dbReference>
<dbReference type="InterPro" id="IPR036220">
    <property type="entry name" value="UDP-Glc/GDP-Man_DH_C_sf"/>
</dbReference>
<evidence type="ECO:0000313" key="13">
    <source>
        <dbReference type="Proteomes" id="UP000585638"/>
    </source>
</evidence>
<dbReference type="InterPro" id="IPR028357">
    <property type="entry name" value="UDPglc_DH_bac"/>
</dbReference>
<feature type="binding site" evidence="10">
    <location>
        <position position="261"/>
    </location>
    <ligand>
        <name>NAD(+)</name>
        <dbReference type="ChEBI" id="CHEBI:57540"/>
    </ligand>
</feature>
<dbReference type="InterPro" id="IPR014027">
    <property type="entry name" value="UDP-Glc/GDP-Man_DH_C"/>
</dbReference>
<dbReference type="SMART" id="SM00984">
    <property type="entry name" value="UDPG_MGDP_dh_C"/>
    <property type="match status" value="1"/>
</dbReference>
<proteinExistence type="inferred from homology"/>
<feature type="binding site" evidence="10">
    <location>
        <position position="124"/>
    </location>
    <ligand>
        <name>NAD(+)</name>
        <dbReference type="ChEBI" id="CHEBI:57540"/>
    </ligand>
</feature>
<dbReference type="InterPro" id="IPR008927">
    <property type="entry name" value="6-PGluconate_DH-like_C_sf"/>
</dbReference>
<keyword evidence="5 7" id="KW-0520">NAD</keyword>
<dbReference type="GO" id="GO:0006065">
    <property type="term" value="P:UDP-glucuronate biosynthetic process"/>
    <property type="evidence" value="ECO:0007669"/>
    <property type="project" value="UniProtKB-UniPathway"/>
</dbReference>
<feature type="binding site" evidence="9">
    <location>
        <position position="202"/>
    </location>
    <ligand>
        <name>substrate</name>
    </ligand>
</feature>
<evidence type="ECO:0000256" key="7">
    <source>
        <dbReference type="PIRNR" id="PIRNR000124"/>
    </source>
</evidence>
<feature type="binding site" evidence="10">
    <location>
        <position position="330"/>
    </location>
    <ligand>
        <name>NAD(+)</name>
        <dbReference type="ChEBI" id="CHEBI:57540"/>
    </ligand>
</feature>
<dbReference type="Pfam" id="PF00984">
    <property type="entry name" value="UDPG_MGDP_dh"/>
    <property type="match status" value="1"/>
</dbReference>
<dbReference type="PIRSF" id="PIRSF000124">
    <property type="entry name" value="UDPglc_GDPman_dh"/>
    <property type="match status" value="1"/>
</dbReference>
<feature type="binding site" evidence="10">
    <location>
        <position position="38"/>
    </location>
    <ligand>
        <name>NAD(+)</name>
        <dbReference type="ChEBI" id="CHEBI:57540"/>
    </ligand>
</feature>
<reference evidence="12 13" key="1">
    <citation type="submission" date="2020-08" db="EMBL/GenBank/DDBJ databases">
        <title>Sequencing the genomes of 1000 actinobacteria strains.</title>
        <authorList>
            <person name="Klenk H.-P."/>
        </authorList>
    </citation>
    <scope>NUCLEOTIDE SEQUENCE [LARGE SCALE GENOMIC DNA]</scope>
    <source>
        <strain evidence="12 13">DSM 43851</strain>
    </source>
</reference>
<sequence>MHSYRVAVIGAGYVGLTAAACFASLGHHVVCADVDESKIARLRRGLIDIVEPELAELVAESVAAGRLTFVYGAPAAVVDAEAVFLCVPTPMGEGGMADLAAVESVTDQVRDLLPAGTVLVNKSTVPVGTAARLAALVGRPDVAVVSNPEFLREGSAVRDFLNPDRIVVGSDDRVAAERITALYARLGAPTVLTDAASAEMVKYAANCFLAMKLSYINAIAELCERLGADIGDVTAGMGYDRRIGPSFLRPGPGWGGSCLPKDVHALLRVADATGFDFDLLDATLKVNDRQVERVLDKVCAACGIAPGGSLDGVRLGLLGLTFKANTNDLRDSPALAVARALRERGAELVAYDPSQVNTDPAVFGELLTLVGDPYQAAKDVTAVVLLTEWQEFRTLDWGQIADSLAEPVVVDTRNHVDPDVLSRVGINWYGVGTAPRLVDTVPAVTR</sequence>
<accession>A0A7W9KEX1</accession>
<dbReference type="GO" id="GO:0051287">
    <property type="term" value="F:NAD binding"/>
    <property type="evidence" value="ECO:0007669"/>
    <property type="project" value="InterPro"/>
</dbReference>
<feature type="binding site" evidence="9">
    <location>
        <position position="323"/>
    </location>
    <ligand>
        <name>substrate</name>
    </ligand>
</feature>
<dbReference type="Pfam" id="PF03721">
    <property type="entry name" value="UDPG_MGDP_dh_N"/>
    <property type="match status" value="1"/>
</dbReference>
<evidence type="ECO:0000256" key="9">
    <source>
        <dbReference type="PIRSR" id="PIRSR500134-2"/>
    </source>
</evidence>
<feature type="binding site" evidence="9">
    <location>
        <position position="255"/>
    </location>
    <ligand>
        <name>substrate</name>
    </ligand>
</feature>
<dbReference type="GO" id="GO:0003979">
    <property type="term" value="F:UDP-glucose 6-dehydrogenase activity"/>
    <property type="evidence" value="ECO:0007669"/>
    <property type="project" value="UniProtKB-EC"/>
</dbReference>
<dbReference type="PIRSF" id="PIRSF500134">
    <property type="entry name" value="UDPglc_DH_bac"/>
    <property type="match status" value="1"/>
</dbReference>
<evidence type="ECO:0000256" key="2">
    <source>
        <dbReference type="ARBA" id="ARBA00006601"/>
    </source>
</evidence>
<keyword evidence="13" id="KW-1185">Reference proteome</keyword>